<dbReference type="PROSITE" id="PS51257">
    <property type="entry name" value="PROKAR_LIPOPROTEIN"/>
    <property type="match status" value="1"/>
</dbReference>
<dbReference type="Pfam" id="PF13416">
    <property type="entry name" value="SBP_bac_8"/>
    <property type="match status" value="1"/>
</dbReference>
<feature type="chain" id="PRO_5039578815" evidence="2">
    <location>
        <begin position="25"/>
        <end position="451"/>
    </location>
</feature>
<accession>A0A9D0Z2B7</accession>
<proteinExistence type="predicted"/>
<feature type="signal peptide" evidence="2">
    <location>
        <begin position="1"/>
        <end position="24"/>
    </location>
</feature>
<comment type="caution">
    <text evidence="3">The sequence shown here is derived from an EMBL/GenBank/DDBJ whole genome shotgun (WGS) entry which is preliminary data.</text>
</comment>
<dbReference type="SUPFAM" id="SSF53850">
    <property type="entry name" value="Periplasmic binding protein-like II"/>
    <property type="match status" value="1"/>
</dbReference>
<feature type="region of interest" description="Disordered" evidence="1">
    <location>
        <begin position="25"/>
        <end position="47"/>
    </location>
</feature>
<organism evidence="3 4">
    <name type="scientific">Candidatus Faecousia excrementigallinarum</name>
    <dbReference type="NCBI Taxonomy" id="2840806"/>
    <lineage>
        <taxon>Bacteria</taxon>
        <taxon>Bacillati</taxon>
        <taxon>Bacillota</taxon>
        <taxon>Clostridia</taxon>
        <taxon>Eubacteriales</taxon>
        <taxon>Oscillospiraceae</taxon>
        <taxon>Faecousia</taxon>
    </lineage>
</organism>
<reference evidence="3" key="1">
    <citation type="submission" date="2020-10" db="EMBL/GenBank/DDBJ databases">
        <authorList>
            <person name="Gilroy R."/>
        </authorList>
    </citation>
    <scope>NUCLEOTIDE SEQUENCE</scope>
    <source>
        <strain evidence="3">13361</strain>
    </source>
</reference>
<dbReference type="EMBL" id="DVFK01000080">
    <property type="protein sequence ID" value="HIQ67976.1"/>
    <property type="molecule type" value="Genomic_DNA"/>
</dbReference>
<dbReference type="InterPro" id="IPR006059">
    <property type="entry name" value="SBP"/>
</dbReference>
<dbReference type="Gene3D" id="3.40.190.10">
    <property type="entry name" value="Periplasmic binding protein-like II"/>
    <property type="match status" value="1"/>
</dbReference>
<dbReference type="InterPro" id="IPR050490">
    <property type="entry name" value="Bact_solute-bd_prot1"/>
</dbReference>
<evidence type="ECO:0000256" key="1">
    <source>
        <dbReference type="SAM" id="MobiDB-lite"/>
    </source>
</evidence>
<evidence type="ECO:0000313" key="3">
    <source>
        <dbReference type="EMBL" id="HIQ67976.1"/>
    </source>
</evidence>
<dbReference type="Proteomes" id="UP000886796">
    <property type="component" value="Unassembled WGS sequence"/>
</dbReference>
<gene>
    <name evidence="3" type="ORF">IAB74_05675</name>
</gene>
<evidence type="ECO:0000313" key="4">
    <source>
        <dbReference type="Proteomes" id="UP000886796"/>
    </source>
</evidence>
<sequence length="451" mass="49068">MKKVLSVLLAVLLLCGLFTGCAQKEQGGNETTTTPTGDSTDGTTQGGSQDVIEVILPTYRTGEDAGAKFFEAQVERFNKEYEGKYKIIIEESPSNTHTDRIKQLALQGELPTIFQCSDSKWVEDYLIANNMLEDLSSFISSDPEMEKLFIQDSVDFCTKDGKVVALPLTVLRPTGLYYNTTMIDLGGKKVTEMTWDEFTTALGDTKIAFQTAEGGWTTSLLLTAIIGSIEGGPELLKAGVSEKITDFNNPILIEAFGKLQALYQSNGWENAVGATYPDAATGFYGKQSSVLPDGTWIIDKVLDPTDWSNGFDGTTVAGDYYPENVAIANPYVYDWMMPAGLPEDQKEAGLAFFAFMCRPEEVEAYILAEGGSAPNLTYSDEFNASLSEKKLLADFATGLNSDTTYIVNWSDAISASLFTGDFSNMLPMLLKGEWTPEQFAAELTNAAAALG</sequence>
<keyword evidence="2" id="KW-0732">Signal</keyword>
<protein>
    <submittedName>
        <fullName evidence="3">Carbohydrate ABC transporter substrate-binding protein</fullName>
    </submittedName>
</protein>
<dbReference type="PANTHER" id="PTHR43649">
    <property type="entry name" value="ARABINOSE-BINDING PROTEIN-RELATED"/>
    <property type="match status" value="1"/>
</dbReference>
<name>A0A9D0Z2B7_9FIRM</name>
<dbReference type="AlphaFoldDB" id="A0A9D0Z2B7"/>
<reference evidence="3" key="2">
    <citation type="journal article" date="2021" name="PeerJ">
        <title>Extensive microbial diversity within the chicken gut microbiome revealed by metagenomics and culture.</title>
        <authorList>
            <person name="Gilroy R."/>
            <person name="Ravi A."/>
            <person name="Getino M."/>
            <person name="Pursley I."/>
            <person name="Horton D.L."/>
            <person name="Alikhan N.F."/>
            <person name="Baker D."/>
            <person name="Gharbi K."/>
            <person name="Hall N."/>
            <person name="Watson M."/>
            <person name="Adriaenssens E.M."/>
            <person name="Foster-Nyarko E."/>
            <person name="Jarju S."/>
            <person name="Secka A."/>
            <person name="Antonio M."/>
            <person name="Oren A."/>
            <person name="Chaudhuri R.R."/>
            <person name="La Ragione R."/>
            <person name="Hildebrand F."/>
            <person name="Pallen M.J."/>
        </authorList>
    </citation>
    <scope>NUCLEOTIDE SEQUENCE</scope>
    <source>
        <strain evidence="3">13361</strain>
    </source>
</reference>
<evidence type="ECO:0000256" key="2">
    <source>
        <dbReference type="SAM" id="SignalP"/>
    </source>
</evidence>
<dbReference type="PANTHER" id="PTHR43649:SF12">
    <property type="entry name" value="DIACETYLCHITOBIOSE BINDING PROTEIN DASA"/>
    <property type="match status" value="1"/>
</dbReference>